<gene>
    <name evidence="6" type="ORF">SAMN05216466_118102</name>
</gene>
<evidence type="ECO:0000256" key="4">
    <source>
        <dbReference type="ARBA" id="ARBA00023163"/>
    </source>
</evidence>
<dbReference type="Pfam" id="PF03466">
    <property type="entry name" value="LysR_substrate"/>
    <property type="match status" value="1"/>
</dbReference>
<keyword evidence="2" id="KW-0805">Transcription regulation</keyword>
<reference evidence="6 7" key="1">
    <citation type="submission" date="2016-10" db="EMBL/GenBank/DDBJ databases">
        <authorList>
            <person name="de Groot N.N."/>
        </authorList>
    </citation>
    <scope>NUCLEOTIDE SEQUENCE [LARGE SCALE GENOMIC DNA]</scope>
    <source>
        <strain evidence="6 7">LMG 2247</strain>
    </source>
</reference>
<evidence type="ECO:0000256" key="1">
    <source>
        <dbReference type="ARBA" id="ARBA00009437"/>
    </source>
</evidence>
<dbReference type="GO" id="GO:0003700">
    <property type="term" value="F:DNA-binding transcription factor activity"/>
    <property type="evidence" value="ECO:0007669"/>
    <property type="project" value="InterPro"/>
</dbReference>
<feature type="domain" description="HTH lysR-type" evidence="5">
    <location>
        <begin position="25"/>
        <end position="82"/>
    </location>
</feature>
<keyword evidence="4" id="KW-0804">Transcription</keyword>
<evidence type="ECO:0000256" key="2">
    <source>
        <dbReference type="ARBA" id="ARBA00023015"/>
    </source>
</evidence>
<evidence type="ECO:0000259" key="5">
    <source>
        <dbReference type="PROSITE" id="PS50931"/>
    </source>
</evidence>
<keyword evidence="3 6" id="KW-0238">DNA-binding</keyword>
<comment type="similarity">
    <text evidence="1">Belongs to the LysR transcriptional regulatory family.</text>
</comment>
<dbReference type="GO" id="GO:0005829">
    <property type="term" value="C:cytosol"/>
    <property type="evidence" value="ECO:0007669"/>
    <property type="project" value="TreeGrafter"/>
</dbReference>
<dbReference type="InterPro" id="IPR005119">
    <property type="entry name" value="LysR_subst-bd"/>
</dbReference>
<dbReference type="GO" id="GO:0003677">
    <property type="term" value="F:DNA binding"/>
    <property type="evidence" value="ECO:0007669"/>
    <property type="project" value="UniProtKB-KW"/>
</dbReference>
<evidence type="ECO:0000313" key="7">
    <source>
        <dbReference type="Proteomes" id="UP000199706"/>
    </source>
</evidence>
<name>A0A1G8IHD2_9BURK</name>
<dbReference type="SUPFAM" id="SSF46785">
    <property type="entry name" value="Winged helix' DNA-binding domain"/>
    <property type="match status" value="1"/>
</dbReference>
<organism evidence="6 7">
    <name type="scientific">Paraburkholderia phenazinium</name>
    <dbReference type="NCBI Taxonomy" id="60549"/>
    <lineage>
        <taxon>Bacteria</taxon>
        <taxon>Pseudomonadati</taxon>
        <taxon>Pseudomonadota</taxon>
        <taxon>Betaproteobacteria</taxon>
        <taxon>Burkholderiales</taxon>
        <taxon>Burkholderiaceae</taxon>
        <taxon>Paraburkholderia</taxon>
    </lineage>
</organism>
<accession>A0A1G8IHD2</accession>
<dbReference type="EMBL" id="FNCJ01000018">
    <property type="protein sequence ID" value="SDI18171.1"/>
    <property type="molecule type" value="Genomic_DNA"/>
</dbReference>
<evidence type="ECO:0000256" key="3">
    <source>
        <dbReference type="ARBA" id="ARBA00023125"/>
    </source>
</evidence>
<dbReference type="InterPro" id="IPR036390">
    <property type="entry name" value="WH_DNA-bd_sf"/>
</dbReference>
<sequence length="323" mass="35101">MRLTREGLSTVHATKNTLDVLMSRLRMKQLQLLIALDDHKSLHKASSAMAMTQSAASKALAELEDMLEAPLFERSKKGLIANQFGYCVIRYARVLATDLASLCQEVAEIRSGTGGRLAIGAIMGAVPDVVAPIVSELHDSHPGLSIEIVEDTSARMLTLLDDGQLDLVIGRASVSVQPSKYHYQALDDEPLSVVVAYHHPSMAAAATLADLADHKWVTYPSLMPMNALLAREMDLVGLPMPANQISTASTFVTVALLQQSTDLVSILPTSVAQLFETHKMLRILPVKLESKSQTFGIVTRNGGVLSPAARQFVQLLRDAKKRR</sequence>
<proteinExistence type="inferred from homology"/>
<dbReference type="AlphaFoldDB" id="A0A1G8IHD2"/>
<dbReference type="Gene3D" id="3.40.190.290">
    <property type="match status" value="1"/>
</dbReference>
<dbReference type="InterPro" id="IPR036388">
    <property type="entry name" value="WH-like_DNA-bd_sf"/>
</dbReference>
<dbReference type="InterPro" id="IPR050950">
    <property type="entry name" value="HTH-type_LysR_regulators"/>
</dbReference>
<evidence type="ECO:0000313" key="6">
    <source>
        <dbReference type="EMBL" id="SDI18171.1"/>
    </source>
</evidence>
<dbReference type="Proteomes" id="UP000199706">
    <property type="component" value="Unassembled WGS sequence"/>
</dbReference>
<dbReference type="PROSITE" id="PS50931">
    <property type="entry name" value="HTH_LYSR"/>
    <property type="match status" value="1"/>
</dbReference>
<dbReference type="PANTHER" id="PTHR30419">
    <property type="entry name" value="HTH-TYPE TRANSCRIPTIONAL REGULATOR YBHD"/>
    <property type="match status" value="1"/>
</dbReference>
<dbReference type="Pfam" id="PF00126">
    <property type="entry name" value="HTH_1"/>
    <property type="match status" value="1"/>
</dbReference>
<dbReference type="Gene3D" id="1.10.10.10">
    <property type="entry name" value="Winged helix-like DNA-binding domain superfamily/Winged helix DNA-binding domain"/>
    <property type="match status" value="1"/>
</dbReference>
<dbReference type="InterPro" id="IPR000847">
    <property type="entry name" value="LysR_HTH_N"/>
</dbReference>
<protein>
    <submittedName>
        <fullName evidence="6">DNA-binding transcriptional regulator, LysR family</fullName>
    </submittedName>
</protein>
<dbReference type="PANTHER" id="PTHR30419:SF8">
    <property type="entry name" value="NITROGEN ASSIMILATION TRANSCRIPTIONAL ACTIVATOR-RELATED"/>
    <property type="match status" value="1"/>
</dbReference>
<dbReference type="SUPFAM" id="SSF53850">
    <property type="entry name" value="Periplasmic binding protein-like II"/>
    <property type="match status" value="1"/>
</dbReference>